<dbReference type="HAMAP" id="MF_00149">
    <property type="entry name" value="DNA_mis_repair"/>
    <property type="match status" value="1"/>
</dbReference>
<dbReference type="GO" id="GO:0032300">
    <property type="term" value="C:mismatch repair complex"/>
    <property type="evidence" value="ECO:0007669"/>
    <property type="project" value="InterPro"/>
</dbReference>
<evidence type="ECO:0000256" key="1">
    <source>
        <dbReference type="ARBA" id="ARBA00006082"/>
    </source>
</evidence>
<comment type="similarity">
    <text evidence="1 5">Belongs to the DNA mismatch repair MutL/HexB family.</text>
</comment>
<evidence type="ECO:0000256" key="5">
    <source>
        <dbReference type="HAMAP-Rule" id="MF_00149"/>
    </source>
</evidence>
<dbReference type="eggNOG" id="COG0323">
    <property type="taxonomic scope" value="Bacteria"/>
</dbReference>
<evidence type="ECO:0000256" key="4">
    <source>
        <dbReference type="ARBA" id="ARBA00023204"/>
    </source>
</evidence>
<name>B6YRT2_AZOPC</name>
<dbReference type="Gene3D" id="3.30.1540.20">
    <property type="entry name" value="MutL, C-terminal domain, dimerisation subdomain"/>
    <property type="match status" value="1"/>
</dbReference>
<dbReference type="PANTHER" id="PTHR10073">
    <property type="entry name" value="DNA MISMATCH REPAIR PROTEIN MLH, PMS, MUTL"/>
    <property type="match status" value="1"/>
</dbReference>
<dbReference type="Pfam" id="PF01119">
    <property type="entry name" value="DNA_mis_repair"/>
    <property type="match status" value="1"/>
</dbReference>
<dbReference type="Gene3D" id="3.30.565.10">
    <property type="entry name" value="Histidine kinase-like ATPase, C-terminal domain"/>
    <property type="match status" value="1"/>
</dbReference>
<dbReference type="GO" id="GO:0006298">
    <property type="term" value="P:mismatch repair"/>
    <property type="evidence" value="ECO:0007669"/>
    <property type="project" value="UniProtKB-UniRule"/>
</dbReference>
<dbReference type="SUPFAM" id="SSF55874">
    <property type="entry name" value="ATPase domain of HSP90 chaperone/DNA topoisomerase II/histidine kinase"/>
    <property type="match status" value="1"/>
</dbReference>
<evidence type="ECO:0000313" key="9">
    <source>
        <dbReference type="Proteomes" id="UP000000723"/>
    </source>
</evidence>
<dbReference type="InterPro" id="IPR038973">
    <property type="entry name" value="MutL/Mlh/Pms-like"/>
</dbReference>
<dbReference type="HOGENOM" id="CLU_004131_4_1_10"/>
<proteinExistence type="inferred from homology"/>
<dbReference type="InterPro" id="IPR014790">
    <property type="entry name" value="MutL_C"/>
</dbReference>
<dbReference type="EMBL" id="AP010656">
    <property type="protein sequence ID" value="BAG83904.1"/>
    <property type="molecule type" value="Genomic_DNA"/>
</dbReference>
<gene>
    <name evidence="5" type="primary">mutL</name>
    <name evidence="8" type="ordered locus">CFPG_641</name>
</gene>
<evidence type="ECO:0000256" key="3">
    <source>
        <dbReference type="ARBA" id="ARBA00022763"/>
    </source>
</evidence>
<dbReference type="SUPFAM" id="SSF118116">
    <property type="entry name" value="DNA mismatch repair protein MutL"/>
    <property type="match status" value="1"/>
</dbReference>
<reference evidence="9" key="1">
    <citation type="journal article" date="2008" name="Science">
        <title>Genome of an endosymbiont coupling N2 fixation to cellulolysis within RT protist cells in termite gut.</title>
        <authorList>
            <person name="Hongoh Y."/>
            <person name="Sharma V.K."/>
            <person name="Prakash T."/>
            <person name="Noda S."/>
            <person name="Toh H."/>
            <person name="Taylor T.D."/>
            <person name="Kudo T."/>
            <person name="Sakaki Y."/>
            <person name="Toyoda A."/>
            <person name="Hattori M."/>
            <person name="Ohkuma M."/>
        </authorList>
    </citation>
    <scope>NUCLEOTIDE SEQUENCE [LARGE SCALE GENOMIC DNA]</scope>
</reference>
<dbReference type="KEGG" id="aps:CFPG_641"/>
<dbReference type="GO" id="GO:0005524">
    <property type="term" value="F:ATP binding"/>
    <property type="evidence" value="ECO:0007669"/>
    <property type="project" value="InterPro"/>
</dbReference>
<dbReference type="PANTHER" id="PTHR10073:SF12">
    <property type="entry name" value="DNA MISMATCH REPAIR PROTEIN MLH1"/>
    <property type="match status" value="1"/>
</dbReference>
<dbReference type="Pfam" id="PF08676">
    <property type="entry name" value="MutL_C"/>
    <property type="match status" value="1"/>
</dbReference>
<dbReference type="GO" id="GO:0030983">
    <property type="term" value="F:mismatched DNA binding"/>
    <property type="evidence" value="ECO:0007669"/>
    <property type="project" value="InterPro"/>
</dbReference>
<dbReference type="Gene3D" id="3.30.1370.100">
    <property type="entry name" value="MutL, C-terminal domain, regulatory subdomain"/>
    <property type="match status" value="1"/>
</dbReference>
<dbReference type="InterPro" id="IPR014721">
    <property type="entry name" value="Ribsml_uS5_D2-typ_fold_subgr"/>
</dbReference>
<dbReference type="Pfam" id="PF13589">
    <property type="entry name" value="HATPase_c_3"/>
    <property type="match status" value="1"/>
</dbReference>
<keyword evidence="9" id="KW-1185">Reference proteome</keyword>
<feature type="domain" description="DNA mismatch repair protein S5" evidence="7">
    <location>
        <begin position="208"/>
        <end position="326"/>
    </location>
</feature>
<feature type="domain" description="MutL C-terminal dimerisation" evidence="6">
    <location>
        <begin position="400"/>
        <end position="541"/>
    </location>
</feature>
<organism evidence="8 9">
    <name type="scientific">Azobacteroides pseudotrichonymphae genomovar. CFP2</name>
    <dbReference type="NCBI Taxonomy" id="511995"/>
    <lineage>
        <taxon>Bacteria</taxon>
        <taxon>Pseudomonadati</taxon>
        <taxon>Bacteroidota</taxon>
        <taxon>Bacteroidia</taxon>
        <taxon>Bacteroidales</taxon>
        <taxon>Candidatus Azobacteroides</taxon>
    </lineage>
</organism>
<dbReference type="Proteomes" id="UP000000723">
    <property type="component" value="Chromosome"/>
</dbReference>
<dbReference type="SMART" id="SM01340">
    <property type="entry name" value="DNA_mis_repair"/>
    <property type="match status" value="1"/>
</dbReference>
<dbReference type="InterPro" id="IPR036890">
    <property type="entry name" value="HATPase_C_sf"/>
</dbReference>
<dbReference type="FunFam" id="3.30.565.10:FF:000003">
    <property type="entry name" value="DNA mismatch repair endonuclease MutL"/>
    <property type="match status" value="1"/>
</dbReference>
<keyword evidence="3 5" id="KW-0227">DNA damage</keyword>
<dbReference type="Gene3D" id="3.30.230.10">
    <property type="match status" value="1"/>
</dbReference>
<dbReference type="GO" id="GO:0016887">
    <property type="term" value="F:ATP hydrolysis activity"/>
    <property type="evidence" value="ECO:0007669"/>
    <property type="project" value="InterPro"/>
</dbReference>
<evidence type="ECO:0000259" key="7">
    <source>
        <dbReference type="SMART" id="SM01340"/>
    </source>
</evidence>
<dbReference type="InterPro" id="IPR013507">
    <property type="entry name" value="DNA_mismatch_S5_2-like"/>
</dbReference>
<dbReference type="SMART" id="SM00853">
    <property type="entry name" value="MutL_C"/>
    <property type="match status" value="1"/>
</dbReference>
<dbReference type="SUPFAM" id="SSF54211">
    <property type="entry name" value="Ribosomal protein S5 domain 2-like"/>
    <property type="match status" value="1"/>
</dbReference>
<keyword evidence="4 5" id="KW-0234">DNA repair</keyword>
<dbReference type="STRING" id="511995.CFPG_641"/>
<dbReference type="InterPro" id="IPR037198">
    <property type="entry name" value="MutL_C_sf"/>
</dbReference>
<dbReference type="InterPro" id="IPR020568">
    <property type="entry name" value="Ribosomal_Su5_D2-typ_SF"/>
</dbReference>
<comment type="function">
    <text evidence="5">This protein is involved in the repair of mismatches in DNA. It is required for dam-dependent methyl-directed DNA mismatch repair. May act as a 'molecular matchmaker', a protein that promotes the formation of a stable complex between two or more DNA-binding proteins in an ATP-dependent manner without itself being part of a final effector complex.</text>
</comment>
<sequence>MDIIHLLPDSIANQIAAGEVIQRPASVVKELIENAVDAAADNIQIIIKDAGRSLIQVIDNGQGMSKTDARLSFERHATSKIHSAKDLFALRTMGFRGEALASIAAVAQVELKTRRKEDEIGIFIRISASKVEKQETVAIHSGSSFSVKNLFYNIPARRKFLKSNEIEFKNILVEFERVALVNPQITFTLRHNSREIISLPISNLKQRITNLMGGKIAQNLLPININTSFIQIYGFISVPTASKKRGALQYFFANGRYMRHAYFHRAVILAFEPFIPIGDHPNYFLYIKIDPASIDINIHPTKTEIKFENEQMLFQIIFSAVKEAIAVPTLEFDQEKVIDIPSYRGKEIQITPPIIQMYSDYNPFSDKYVYENSQINWKQSCLKNQTNNTEGTAERIKTTYLQYKGKYLILSLKSGIIFIDQRRAHIRILFDDYIKRINHKQGISQRLLFPEKISFTPKEITILPYILDDLAFIGFDLKDLGNNIYSINGIPAGSENIDIIATLQEIIDKILTTSCEIKEEITESLILVLAQKTAINYGNFFSEEEIHTLIARLFSSTSPKYTPDGKLIIFMLSEEELNKRFL</sequence>
<dbReference type="InterPro" id="IPR020667">
    <property type="entry name" value="DNA_mismatch_repair_MutL"/>
</dbReference>
<dbReference type="InterPro" id="IPR002099">
    <property type="entry name" value="MutL/Mlh/PMS"/>
</dbReference>
<dbReference type="RefSeq" id="WP_012573664.1">
    <property type="nucleotide sequence ID" value="NC_011565.1"/>
</dbReference>
<dbReference type="InterPro" id="IPR042121">
    <property type="entry name" value="MutL_C_regsub"/>
</dbReference>
<accession>B6YRT2</accession>
<dbReference type="GO" id="GO:0140664">
    <property type="term" value="F:ATP-dependent DNA damage sensor activity"/>
    <property type="evidence" value="ECO:0007669"/>
    <property type="project" value="InterPro"/>
</dbReference>
<dbReference type="PROSITE" id="PS00058">
    <property type="entry name" value="DNA_MISMATCH_REPAIR_1"/>
    <property type="match status" value="1"/>
</dbReference>
<evidence type="ECO:0000256" key="2">
    <source>
        <dbReference type="ARBA" id="ARBA00021975"/>
    </source>
</evidence>
<dbReference type="AlphaFoldDB" id="B6YRT2"/>
<protein>
    <recommendedName>
        <fullName evidence="2 5">DNA mismatch repair protein MutL</fullName>
    </recommendedName>
</protein>
<evidence type="ECO:0000259" key="6">
    <source>
        <dbReference type="SMART" id="SM00853"/>
    </source>
</evidence>
<dbReference type="InterPro" id="IPR042120">
    <property type="entry name" value="MutL_C_dimsub"/>
</dbReference>
<dbReference type="NCBIfam" id="TIGR00585">
    <property type="entry name" value="mutl"/>
    <property type="match status" value="1"/>
</dbReference>
<dbReference type="CDD" id="cd00782">
    <property type="entry name" value="MutL_Trans"/>
    <property type="match status" value="1"/>
</dbReference>
<dbReference type="OrthoDB" id="9763467at2"/>
<evidence type="ECO:0000313" key="8">
    <source>
        <dbReference type="EMBL" id="BAG83904.1"/>
    </source>
</evidence>
<dbReference type="InterPro" id="IPR014762">
    <property type="entry name" value="DNA_mismatch_repair_CS"/>
</dbReference>
<dbReference type="CDD" id="cd16926">
    <property type="entry name" value="HATPase_MutL-MLH-PMS-like"/>
    <property type="match status" value="1"/>
</dbReference>